<keyword evidence="2" id="KW-0732">Signal</keyword>
<dbReference type="InterPro" id="IPR051427">
    <property type="entry name" value="Nectin/Nectin-like"/>
</dbReference>
<keyword evidence="6" id="KW-0325">Glycoprotein</keyword>
<evidence type="ECO:0000256" key="4">
    <source>
        <dbReference type="ARBA" id="ARBA00023136"/>
    </source>
</evidence>
<keyword evidence="9" id="KW-1185">Reference proteome</keyword>
<dbReference type="Gene3D" id="2.60.40.10">
    <property type="entry name" value="Immunoglobulins"/>
    <property type="match status" value="2"/>
</dbReference>
<evidence type="ECO:0000256" key="5">
    <source>
        <dbReference type="ARBA" id="ARBA00023157"/>
    </source>
</evidence>
<evidence type="ECO:0000256" key="7">
    <source>
        <dbReference type="SAM" id="MobiDB-lite"/>
    </source>
</evidence>
<dbReference type="Proteomes" id="UP000824540">
    <property type="component" value="Unassembled WGS sequence"/>
</dbReference>
<evidence type="ECO:0000256" key="6">
    <source>
        <dbReference type="ARBA" id="ARBA00023180"/>
    </source>
</evidence>
<keyword evidence="3" id="KW-0677">Repeat</keyword>
<sequence length="555" mass="60950">MLNTMAFKVWSAVRPPLLPPEHCLGSSSCAPSICVALKTQRLPVYFKRDGEPIDVIPYVHTPVAEETGRSAGVRGARPLISRDLDDTKLHKSLSLLDLDGKPARLHTETPGHGLTPGAPGFEPSPATETIPETVVSREFPRWVQSSDPLYYFSTAQIPHSDGTVEVRAMLTWTLNPQLDNDALFSCEVKHSALSMPMQAEVSLGESTTHFIPPCPILHYVPSPHHCHAVPLKDFHVTVAQLTVDQFTPLLQHILSPSNTSTEKNTPSHLHLTALPLSLWKLNKARTGTVGESADEKFHLPFALIKSASALWIRGLTAPWLPAHDLTAPKGPKLLMTPSKAKVGDTVRITVQGFQVGSPGVSGQGDEERRKHLRLSLVFDMRSQTVSAFEQDISCSLSAKAVTVYTCTELLSELHNYTLPDRWGYVKGLSLSARLASDLPNEVFPEPLFTWTRVGGRLLDGSLEREGKELVLERVPAELNGSMYRCTAQNPLGSTDTHTRLIVFDAASRQDILGLTVTALIITVTVELTCPPVCLSIRLSSRKQHLCQRASLLHFF</sequence>
<dbReference type="OrthoDB" id="9940999at2759"/>
<reference evidence="8" key="1">
    <citation type="thesis" date="2021" institute="BYU ScholarsArchive" country="Provo, UT, USA">
        <title>Applications of and Algorithms for Genome Assembly and Genomic Analyses with an Emphasis on Marine Teleosts.</title>
        <authorList>
            <person name="Pickett B.D."/>
        </authorList>
    </citation>
    <scope>NUCLEOTIDE SEQUENCE</scope>
    <source>
        <strain evidence="8">HI-2016</strain>
    </source>
</reference>
<dbReference type="GO" id="GO:0016020">
    <property type="term" value="C:membrane"/>
    <property type="evidence" value="ECO:0007669"/>
    <property type="project" value="UniProtKB-SubCell"/>
</dbReference>
<dbReference type="AlphaFoldDB" id="A0A8T2PKK4"/>
<keyword evidence="4" id="KW-0472">Membrane</keyword>
<protein>
    <recommendedName>
        <fullName evidence="10">Ig-like domain-containing protein</fullName>
    </recommendedName>
</protein>
<feature type="region of interest" description="Disordered" evidence="7">
    <location>
        <begin position="102"/>
        <end position="127"/>
    </location>
</feature>
<evidence type="ECO:0008006" key="10">
    <source>
        <dbReference type="Google" id="ProtNLM"/>
    </source>
</evidence>
<keyword evidence="5" id="KW-1015">Disulfide bond</keyword>
<gene>
    <name evidence="8" type="ORF">JZ751_017445</name>
</gene>
<evidence type="ECO:0000256" key="1">
    <source>
        <dbReference type="ARBA" id="ARBA00004370"/>
    </source>
</evidence>
<dbReference type="PANTHER" id="PTHR23277:SF121">
    <property type="entry name" value="IMMUNOGLOBULIN SUPERFAMILY MEMBER 21"/>
    <property type="match status" value="1"/>
</dbReference>
<dbReference type="GO" id="GO:0007156">
    <property type="term" value="P:homophilic cell adhesion via plasma membrane adhesion molecules"/>
    <property type="evidence" value="ECO:0007669"/>
    <property type="project" value="TreeGrafter"/>
</dbReference>
<dbReference type="EMBL" id="JAFBMS010000004">
    <property type="protein sequence ID" value="KAG9352869.1"/>
    <property type="molecule type" value="Genomic_DNA"/>
</dbReference>
<dbReference type="InterPro" id="IPR036179">
    <property type="entry name" value="Ig-like_dom_sf"/>
</dbReference>
<dbReference type="GO" id="GO:0007157">
    <property type="term" value="P:heterophilic cell-cell adhesion via plasma membrane cell adhesion molecules"/>
    <property type="evidence" value="ECO:0007669"/>
    <property type="project" value="TreeGrafter"/>
</dbReference>
<accession>A0A8T2PKK4</accession>
<name>A0A8T2PKK4_9TELE</name>
<evidence type="ECO:0000256" key="2">
    <source>
        <dbReference type="ARBA" id="ARBA00022729"/>
    </source>
</evidence>
<dbReference type="GO" id="GO:0005912">
    <property type="term" value="C:adherens junction"/>
    <property type="evidence" value="ECO:0007669"/>
    <property type="project" value="TreeGrafter"/>
</dbReference>
<evidence type="ECO:0000256" key="3">
    <source>
        <dbReference type="ARBA" id="ARBA00022737"/>
    </source>
</evidence>
<dbReference type="PANTHER" id="PTHR23277">
    <property type="entry name" value="NECTIN-RELATED"/>
    <property type="match status" value="1"/>
</dbReference>
<evidence type="ECO:0000313" key="8">
    <source>
        <dbReference type="EMBL" id="KAG9352869.1"/>
    </source>
</evidence>
<comment type="subcellular location">
    <subcellularLocation>
        <location evidence="1">Membrane</location>
    </subcellularLocation>
</comment>
<organism evidence="8 9">
    <name type="scientific">Albula glossodonta</name>
    <name type="common">roundjaw bonefish</name>
    <dbReference type="NCBI Taxonomy" id="121402"/>
    <lineage>
        <taxon>Eukaryota</taxon>
        <taxon>Metazoa</taxon>
        <taxon>Chordata</taxon>
        <taxon>Craniata</taxon>
        <taxon>Vertebrata</taxon>
        <taxon>Euteleostomi</taxon>
        <taxon>Actinopterygii</taxon>
        <taxon>Neopterygii</taxon>
        <taxon>Teleostei</taxon>
        <taxon>Albuliformes</taxon>
        <taxon>Albulidae</taxon>
        <taxon>Albula</taxon>
    </lineage>
</organism>
<comment type="caution">
    <text evidence="8">The sequence shown here is derived from an EMBL/GenBank/DDBJ whole genome shotgun (WGS) entry which is preliminary data.</text>
</comment>
<dbReference type="InterPro" id="IPR013783">
    <property type="entry name" value="Ig-like_fold"/>
</dbReference>
<evidence type="ECO:0000313" key="9">
    <source>
        <dbReference type="Proteomes" id="UP000824540"/>
    </source>
</evidence>
<proteinExistence type="predicted"/>
<dbReference type="SUPFAM" id="SSF48726">
    <property type="entry name" value="Immunoglobulin"/>
    <property type="match status" value="2"/>
</dbReference>